<dbReference type="Gene3D" id="6.10.250.3150">
    <property type="match status" value="1"/>
</dbReference>
<protein>
    <recommendedName>
        <fullName evidence="3">M23ase beta-sheet core domain-containing protein</fullName>
    </recommendedName>
</protein>
<dbReference type="GO" id="GO:0004222">
    <property type="term" value="F:metalloendopeptidase activity"/>
    <property type="evidence" value="ECO:0007669"/>
    <property type="project" value="TreeGrafter"/>
</dbReference>
<accession>A0A1F6V6B5</accession>
<dbReference type="Pfam" id="PF01551">
    <property type="entry name" value="Peptidase_M23"/>
    <property type="match status" value="1"/>
</dbReference>
<evidence type="ECO:0000313" key="5">
    <source>
        <dbReference type="Proteomes" id="UP000177370"/>
    </source>
</evidence>
<comment type="caution">
    <text evidence="4">The sequence shown here is derived from an EMBL/GenBank/DDBJ whole genome shotgun (WGS) entry which is preliminary data.</text>
</comment>
<feature type="transmembrane region" description="Helical" evidence="2">
    <location>
        <begin position="12"/>
        <end position="33"/>
    </location>
</feature>
<dbReference type="PANTHER" id="PTHR21666">
    <property type="entry name" value="PEPTIDASE-RELATED"/>
    <property type="match status" value="1"/>
</dbReference>
<gene>
    <name evidence="4" type="ORF">A2647_04645</name>
</gene>
<sequence>MKQYLVYKKRFSSIILGVLFMGVLILPSFFTYAETAKELQNKIDQKDSDIARLEREIASYQTELSNLEKQKNTLSGTIKELDLTKKKLNTDITITQTKIDRTNLKIQSLSDDIGNKEDSISNNIDSISLGIRQTNEFEQNIILQTILSENAFTVIWNDIDNIVTVRERIRGKILKLKQVKGDLEDTRKETIEAKNELTALKSKLSDQQKIVVQNANEKSKLLKQTQNNEANYQKLLRDRIAQRDAFEKELRDYEAQLQYILDPSKLPNAGVLSWPLEQVYVTQLFGKTVDAKRLYASGTHNGVDFRASVGTPVMAMSDGEVLGIGDTDLTCAGASFGKYVFIKYNNGLSSTFGHLSLIRVREGENVKRGQVVAYSGATGHVTGPHLHVSLYASEAVKMASKPSVACGGRIYRLPVAPINAYLDAMYYLPPYRQ</sequence>
<proteinExistence type="predicted"/>
<evidence type="ECO:0000256" key="2">
    <source>
        <dbReference type="SAM" id="Phobius"/>
    </source>
</evidence>
<dbReference type="PANTHER" id="PTHR21666:SF270">
    <property type="entry name" value="MUREIN HYDROLASE ACTIVATOR ENVC"/>
    <property type="match status" value="1"/>
</dbReference>
<organism evidence="4 5">
    <name type="scientific">Candidatus Nomurabacteria bacterium RIFCSPHIGHO2_01_FULL_40_24b</name>
    <dbReference type="NCBI Taxonomy" id="1801739"/>
    <lineage>
        <taxon>Bacteria</taxon>
        <taxon>Candidatus Nomuraibacteriota</taxon>
    </lineage>
</organism>
<dbReference type="Gene3D" id="2.70.70.10">
    <property type="entry name" value="Glucose Permease (Domain IIA)"/>
    <property type="match status" value="1"/>
</dbReference>
<feature type="coiled-coil region" evidence="1">
    <location>
        <begin position="36"/>
        <end position="84"/>
    </location>
</feature>
<dbReference type="InterPro" id="IPR050570">
    <property type="entry name" value="Cell_wall_metabolism_enzyme"/>
</dbReference>
<keyword evidence="1" id="KW-0175">Coiled coil</keyword>
<dbReference type="AlphaFoldDB" id="A0A1F6V6B5"/>
<evidence type="ECO:0000259" key="3">
    <source>
        <dbReference type="Pfam" id="PF01551"/>
    </source>
</evidence>
<dbReference type="InterPro" id="IPR016047">
    <property type="entry name" value="M23ase_b-sheet_dom"/>
</dbReference>
<keyword evidence="2" id="KW-0472">Membrane</keyword>
<keyword evidence="2" id="KW-1133">Transmembrane helix</keyword>
<name>A0A1F6V6B5_9BACT</name>
<evidence type="ECO:0000256" key="1">
    <source>
        <dbReference type="SAM" id="Coils"/>
    </source>
</evidence>
<reference evidence="4 5" key="1">
    <citation type="journal article" date="2016" name="Nat. Commun.">
        <title>Thousands of microbial genomes shed light on interconnected biogeochemical processes in an aquifer system.</title>
        <authorList>
            <person name="Anantharaman K."/>
            <person name="Brown C.T."/>
            <person name="Hug L.A."/>
            <person name="Sharon I."/>
            <person name="Castelle C.J."/>
            <person name="Probst A.J."/>
            <person name="Thomas B.C."/>
            <person name="Singh A."/>
            <person name="Wilkins M.J."/>
            <person name="Karaoz U."/>
            <person name="Brodie E.L."/>
            <person name="Williams K.H."/>
            <person name="Hubbard S.S."/>
            <person name="Banfield J.F."/>
        </authorList>
    </citation>
    <scope>NUCLEOTIDE SEQUENCE [LARGE SCALE GENOMIC DNA]</scope>
</reference>
<dbReference type="EMBL" id="MFTP01000022">
    <property type="protein sequence ID" value="OGI65203.1"/>
    <property type="molecule type" value="Genomic_DNA"/>
</dbReference>
<feature type="domain" description="M23ase beta-sheet core" evidence="3">
    <location>
        <begin position="299"/>
        <end position="392"/>
    </location>
</feature>
<dbReference type="Proteomes" id="UP000177370">
    <property type="component" value="Unassembled WGS sequence"/>
</dbReference>
<keyword evidence="2" id="KW-0812">Transmembrane</keyword>
<dbReference type="SUPFAM" id="SSF51261">
    <property type="entry name" value="Duplicated hybrid motif"/>
    <property type="match status" value="1"/>
</dbReference>
<dbReference type="CDD" id="cd12797">
    <property type="entry name" value="M23_peptidase"/>
    <property type="match status" value="1"/>
</dbReference>
<feature type="coiled-coil region" evidence="1">
    <location>
        <begin position="176"/>
        <end position="203"/>
    </location>
</feature>
<evidence type="ECO:0000313" key="4">
    <source>
        <dbReference type="EMBL" id="OGI65203.1"/>
    </source>
</evidence>
<dbReference type="InterPro" id="IPR011055">
    <property type="entry name" value="Dup_hybrid_motif"/>
</dbReference>